<dbReference type="AlphaFoldDB" id="A0A392PJB0"/>
<reference evidence="1 2" key="1">
    <citation type="journal article" date="2018" name="Front. Plant Sci.">
        <title>Red Clover (Trifolium pratense) and Zigzag Clover (T. medium) - A Picture of Genomic Similarities and Differences.</title>
        <authorList>
            <person name="Dluhosova J."/>
            <person name="Istvanek J."/>
            <person name="Nedelnik J."/>
            <person name="Repkova J."/>
        </authorList>
    </citation>
    <scope>NUCLEOTIDE SEQUENCE [LARGE SCALE GENOMIC DNA]</scope>
    <source>
        <strain evidence="2">cv. 10/8</strain>
        <tissue evidence="1">Leaf</tissue>
    </source>
</reference>
<organism evidence="1 2">
    <name type="scientific">Trifolium medium</name>
    <dbReference type="NCBI Taxonomy" id="97028"/>
    <lineage>
        <taxon>Eukaryota</taxon>
        <taxon>Viridiplantae</taxon>
        <taxon>Streptophyta</taxon>
        <taxon>Embryophyta</taxon>
        <taxon>Tracheophyta</taxon>
        <taxon>Spermatophyta</taxon>
        <taxon>Magnoliopsida</taxon>
        <taxon>eudicotyledons</taxon>
        <taxon>Gunneridae</taxon>
        <taxon>Pentapetalae</taxon>
        <taxon>rosids</taxon>
        <taxon>fabids</taxon>
        <taxon>Fabales</taxon>
        <taxon>Fabaceae</taxon>
        <taxon>Papilionoideae</taxon>
        <taxon>50 kb inversion clade</taxon>
        <taxon>NPAAA clade</taxon>
        <taxon>Hologalegina</taxon>
        <taxon>IRL clade</taxon>
        <taxon>Trifolieae</taxon>
        <taxon>Trifolium</taxon>
    </lineage>
</organism>
<feature type="non-terminal residue" evidence="1">
    <location>
        <position position="1"/>
    </location>
</feature>
<keyword evidence="2" id="KW-1185">Reference proteome</keyword>
<dbReference type="EMBL" id="LXQA010082984">
    <property type="protein sequence ID" value="MCI12163.1"/>
    <property type="molecule type" value="Genomic_DNA"/>
</dbReference>
<evidence type="ECO:0000313" key="2">
    <source>
        <dbReference type="Proteomes" id="UP000265520"/>
    </source>
</evidence>
<protein>
    <submittedName>
        <fullName evidence="1">Uncharacterized protein</fullName>
    </submittedName>
</protein>
<name>A0A392PJB0_9FABA</name>
<proteinExistence type="predicted"/>
<evidence type="ECO:0000313" key="1">
    <source>
        <dbReference type="EMBL" id="MCI12163.1"/>
    </source>
</evidence>
<comment type="caution">
    <text evidence="1">The sequence shown here is derived from an EMBL/GenBank/DDBJ whole genome shotgun (WGS) entry which is preliminary data.</text>
</comment>
<dbReference type="Proteomes" id="UP000265520">
    <property type="component" value="Unassembled WGS sequence"/>
</dbReference>
<accession>A0A392PJB0</accession>
<sequence>RYTTPLRSTRGQNGTTPDAVTLLIKVDSGWRIDGGERRRSGRRQLDGETILNKIPSLLLCYTYVRKRKFDLEVDMD</sequence>